<evidence type="ECO:0000256" key="5">
    <source>
        <dbReference type="ARBA" id="ARBA00022839"/>
    </source>
</evidence>
<dbReference type="InterPro" id="IPR034922">
    <property type="entry name" value="REX1-like_exo"/>
</dbReference>
<evidence type="ECO:0000259" key="8">
    <source>
        <dbReference type="SMART" id="SM00479"/>
    </source>
</evidence>
<evidence type="ECO:0000313" key="10">
    <source>
        <dbReference type="Proteomes" id="UP000019132"/>
    </source>
</evidence>
<dbReference type="InterPro" id="IPR036397">
    <property type="entry name" value="RNaseH_sf"/>
</dbReference>
<accession>K3WBX6</accession>
<reference evidence="9" key="3">
    <citation type="submission" date="2014-11" db="UniProtKB">
        <authorList>
            <consortium name="EnsemblProtists"/>
        </authorList>
    </citation>
    <scope>IDENTIFICATION</scope>
    <source>
        <strain evidence="9">DAOM BR144</strain>
    </source>
</reference>
<keyword evidence="6" id="KW-0539">Nucleus</keyword>
<dbReference type="EnsemblProtists" id="PYU1_T002467">
    <property type="protein sequence ID" value="PYU1_T002467"/>
    <property type="gene ID" value="PYU1_G002464"/>
</dbReference>
<reference evidence="10" key="2">
    <citation type="submission" date="2010-04" db="EMBL/GenBank/DDBJ databases">
        <authorList>
            <person name="Buell R."/>
            <person name="Hamilton J."/>
            <person name="Hostetler J."/>
        </authorList>
    </citation>
    <scope>NUCLEOTIDE SEQUENCE [LARGE SCALE GENOMIC DNA]</scope>
    <source>
        <strain evidence="10">DAOM:BR144</strain>
    </source>
</reference>
<feature type="compositionally biased region" description="Polar residues" evidence="7">
    <location>
        <begin position="482"/>
        <end position="492"/>
    </location>
</feature>
<proteinExistence type="inferred from homology"/>
<organism evidence="9 10">
    <name type="scientific">Globisporangium ultimum (strain ATCC 200006 / CBS 805.95 / DAOM BR144)</name>
    <name type="common">Pythium ultimum</name>
    <dbReference type="NCBI Taxonomy" id="431595"/>
    <lineage>
        <taxon>Eukaryota</taxon>
        <taxon>Sar</taxon>
        <taxon>Stramenopiles</taxon>
        <taxon>Oomycota</taxon>
        <taxon>Peronosporomycetes</taxon>
        <taxon>Pythiales</taxon>
        <taxon>Pythiaceae</taxon>
        <taxon>Globisporangium</taxon>
    </lineage>
</organism>
<feature type="region of interest" description="Disordered" evidence="7">
    <location>
        <begin position="769"/>
        <end position="795"/>
    </location>
</feature>
<feature type="compositionally biased region" description="Low complexity" evidence="7">
    <location>
        <begin position="145"/>
        <end position="160"/>
    </location>
</feature>
<dbReference type="GO" id="GO:0004527">
    <property type="term" value="F:exonuclease activity"/>
    <property type="evidence" value="ECO:0007669"/>
    <property type="project" value="UniProtKB-KW"/>
</dbReference>
<dbReference type="VEuPathDB" id="FungiDB:PYU1_G002464"/>
<keyword evidence="3" id="KW-0540">Nuclease</keyword>
<comment type="similarity">
    <text evidence="2">Belongs to the REXO1/REXO3 family.</text>
</comment>
<feature type="compositionally biased region" description="Basic and acidic residues" evidence="7">
    <location>
        <begin position="70"/>
        <end position="80"/>
    </location>
</feature>
<evidence type="ECO:0000256" key="2">
    <source>
        <dbReference type="ARBA" id="ARBA00006357"/>
    </source>
</evidence>
<feature type="domain" description="Exonuclease" evidence="8">
    <location>
        <begin position="570"/>
        <end position="732"/>
    </location>
</feature>
<dbReference type="Gene3D" id="3.30.420.10">
    <property type="entry name" value="Ribonuclease H-like superfamily/Ribonuclease H"/>
    <property type="match status" value="1"/>
</dbReference>
<evidence type="ECO:0000256" key="1">
    <source>
        <dbReference type="ARBA" id="ARBA00004123"/>
    </source>
</evidence>
<dbReference type="PANTHER" id="PTHR12801:SF115">
    <property type="entry name" value="FI18136P1-RELATED"/>
    <property type="match status" value="1"/>
</dbReference>
<dbReference type="SUPFAM" id="SSF53098">
    <property type="entry name" value="Ribonuclease H-like"/>
    <property type="match status" value="1"/>
</dbReference>
<evidence type="ECO:0000256" key="7">
    <source>
        <dbReference type="SAM" id="MobiDB-lite"/>
    </source>
</evidence>
<evidence type="ECO:0000256" key="3">
    <source>
        <dbReference type="ARBA" id="ARBA00022722"/>
    </source>
</evidence>
<dbReference type="OMA" id="RSKWRDA"/>
<feature type="region of interest" description="Disordered" evidence="7">
    <location>
        <begin position="468"/>
        <end position="505"/>
    </location>
</feature>
<dbReference type="InterPro" id="IPR012337">
    <property type="entry name" value="RNaseH-like_sf"/>
</dbReference>
<name>K3WBX6_GLOUD</name>
<comment type="subcellular location">
    <subcellularLocation>
        <location evidence="1">Nucleus</location>
    </subcellularLocation>
</comment>
<feature type="region of interest" description="Disordered" evidence="7">
    <location>
        <begin position="1"/>
        <end position="114"/>
    </location>
</feature>
<keyword evidence="10" id="KW-1185">Reference proteome</keyword>
<dbReference type="CDD" id="cd06145">
    <property type="entry name" value="REX1_like"/>
    <property type="match status" value="1"/>
</dbReference>
<dbReference type="SMART" id="SM00479">
    <property type="entry name" value="EXOIII"/>
    <property type="match status" value="1"/>
</dbReference>
<dbReference type="STRING" id="431595.K3WBX6"/>
<dbReference type="AlphaFoldDB" id="K3WBX6"/>
<protein>
    <recommendedName>
        <fullName evidence="8">Exonuclease domain-containing protein</fullName>
    </recommendedName>
</protein>
<evidence type="ECO:0000256" key="6">
    <source>
        <dbReference type="ARBA" id="ARBA00023242"/>
    </source>
</evidence>
<dbReference type="GO" id="GO:0005634">
    <property type="term" value="C:nucleus"/>
    <property type="evidence" value="ECO:0007669"/>
    <property type="project" value="UniProtKB-SubCell"/>
</dbReference>
<dbReference type="HOGENOM" id="CLU_016677_0_0_1"/>
<dbReference type="eggNOG" id="KOG2248">
    <property type="taxonomic scope" value="Eukaryota"/>
</dbReference>
<keyword evidence="5" id="KW-0269">Exonuclease</keyword>
<dbReference type="GO" id="GO:0003676">
    <property type="term" value="F:nucleic acid binding"/>
    <property type="evidence" value="ECO:0007669"/>
    <property type="project" value="InterPro"/>
</dbReference>
<keyword evidence="4" id="KW-0378">Hydrolase</keyword>
<sequence>MASEEEWEDGEILEEGEEAQDVQAVAPEALEAATRTDDPMEEEEGAAPAPPSAPAAAPANEPILSSPPPEHMRRGGRPYDKPSVAQSQLYSVLPRPPNGGILGPAPPLPQSDERYPRKRLHSAMQEQHNAAAYPAQNGPRPPYPQQQQQNYANGNAGPAGRRSHFEYETYSADLIVKYPRQVVKSNVLLNFAHWMEHARSRLRLDVEDIQQLILRIVSTPAASDEADESNKTTSSNVSPFLLDSLSPHKSLPTKVCVVLLGNVHPSVLQRYRSTLAFFDGCTSVPCVLSKSDQSKRFETPLPELLYKFPRPPVDTKDMPAEELFYGHELTFLMQHSFGYMDEVVVLPSGSFMRKSQPLGGTWELDGDLLHLKWRQQVKTSTSTVATDENVNDEEDEAFTLDVLVSEDATMHYFSTDPVIDKTYARDTPEHLGRKREGASERTIRFSLVKAISVDVPRTPEGKIIVPGNKEKVANGGEPQDDNAVNGSESEATAGTLPEEKESAENGAELEGIEYYVLSEQELIQHGYPVAVDVEQKLLEAATNGCTRDQFVQTRPRDGNETPVENDRKPLMYALDCEMCETDLGYELTRVTVVDEHGKVVYDQLVKPQSTIINYHTEFSGITPEMLQNEKCILADVQRELLTKYLFADTILVGHSLTSDLRALRIVHLKIADSSILYPHQRGFPFRTSLKYLTKTFLRKDIQLHTTVTGHDSAEDAIAAMELVQLKVRHGPSFGIPETELTAAGAFDSFAHKVDEQGKRMAFLRLTCNGNDEGEQQEPQNGSEALQPKPEGSNNIKQEKPWHLYASGELSAQARSPFVHAQKFVGKLSKVPVMSKVDECATWDTLKESVQGSLVSQEDAICWLEIAGPSDHSTASDFLFRHDEWMQKQRAHCEKVSAWLQDLQDTVLPQGTLLLTVPQGDLSMLRYLKGLRTRSKWRDAVPNSQWTDDMQAAVTDAFRGTMDSCVFLTQKD</sequence>
<dbReference type="PANTHER" id="PTHR12801">
    <property type="entry name" value="RNA EXONUCLEASE REXO1 / RECO3 FAMILY MEMBER-RELATED"/>
    <property type="match status" value="1"/>
</dbReference>
<feature type="region of interest" description="Disordered" evidence="7">
    <location>
        <begin position="133"/>
        <end position="162"/>
    </location>
</feature>
<dbReference type="InterPro" id="IPR013520">
    <property type="entry name" value="Ribonucl_H"/>
</dbReference>
<dbReference type="Proteomes" id="UP000019132">
    <property type="component" value="Unassembled WGS sequence"/>
</dbReference>
<dbReference type="FunFam" id="3.30.420.10:FF:000031">
    <property type="entry name" value="RNA exonuclease 1"/>
    <property type="match status" value="1"/>
</dbReference>
<feature type="compositionally biased region" description="Acidic residues" evidence="7">
    <location>
        <begin position="1"/>
        <end position="20"/>
    </location>
</feature>
<dbReference type="InterPro" id="IPR047021">
    <property type="entry name" value="REXO1/3/4-like"/>
</dbReference>
<evidence type="ECO:0000256" key="4">
    <source>
        <dbReference type="ARBA" id="ARBA00022801"/>
    </source>
</evidence>
<reference evidence="10" key="1">
    <citation type="journal article" date="2010" name="Genome Biol.">
        <title>Genome sequence of the necrotrophic plant pathogen Pythium ultimum reveals original pathogenicity mechanisms and effector repertoire.</title>
        <authorList>
            <person name="Levesque C.A."/>
            <person name="Brouwer H."/>
            <person name="Cano L."/>
            <person name="Hamilton J.P."/>
            <person name="Holt C."/>
            <person name="Huitema E."/>
            <person name="Raffaele S."/>
            <person name="Robideau G.P."/>
            <person name="Thines M."/>
            <person name="Win J."/>
            <person name="Zerillo M.M."/>
            <person name="Beakes G.W."/>
            <person name="Boore J.L."/>
            <person name="Busam D."/>
            <person name="Dumas B."/>
            <person name="Ferriera S."/>
            <person name="Fuerstenberg S.I."/>
            <person name="Gachon C.M."/>
            <person name="Gaulin E."/>
            <person name="Govers F."/>
            <person name="Grenville-Briggs L."/>
            <person name="Horner N."/>
            <person name="Hostetler J."/>
            <person name="Jiang R.H."/>
            <person name="Johnson J."/>
            <person name="Krajaejun T."/>
            <person name="Lin H."/>
            <person name="Meijer H.J."/>
            <person name="Moore B."/>
            <person name="Morris P."/>
            <person name="Phuntmart V."/>
            <person name="Puiu D."/>
            <person name="Shetty J."/>
            <person name="Stajich J.E."/>
            <person name="Tripathy S."/>
            <person name="Wawra S."/>
            <person name="van West P."/>
            <person name="Whitty B.R."/>
            <person name="Coutinho P.M."/>
            <person name="Henrissat B."/>
            <person name="Martin F."/>
            <person name="Thomas P.D."/>
            <person name="Tyler B.M."/>
            <person name="De Vries R.P."/>
            <person name="Kamoun S."/>
            <person name="Yandell M."/>
            <person name="Tisserat N."/>
            <person name="Buell C.R."/>
        </authorList>
    </citation>
    <scope>NUCLEOTIDE SEQUENCE</scope>
    <source>
        <strain evidence="10">DAOM:BR144</strain>
    </source>
</reference>
<evidence type="ECO:0000313" key="9">
    <source>
        <dbReference type="EnsemblProtists" id="PYU1_T002467"/>
    </source>
</evidence>
<dbReference type="GO" id="GO:0010629">
    <property type="term" value="P:negative regulation of gene expression"/>
    <property type="evidence" value="ECO:0007669"/>
    <property type="project" value="UniProtKB-ARBA"/>
</dbReference>
<dbReference type="Pfam" id="PF00929">
    <property type="entry name" value="RNase_T"/>
    <property type="match status" value="1"/>
</dbReference>
<dbReference type="InParanoid" id="K3WBX6"/>